<sequence>MKEPSGPPQHNDPEDRQSRTYEGWISVYECSTDFEADLVRDRLDEAGVAAVVLTQRDHSFNLNVGDMAPVHVMVRPGDERAARDIVNQAPLSDEELEAAAMSADVMAPDAHDPSAEARLDSGIEEISLDVPDDDEA</sequence>
<evidence type="ECO:0000313" key="3">
    <source>
        <dbReference type="Proteomes" id="UP001267426"/>
    </source>
</evidence>
<proteinExistence type="predicted"/>
<comment type="caution">
    <text evidence="2">The sequence shown here is derived from an EMBL/GenBank/DDBJ whole genome shotgun (WGS) entry which is preliminary data.</text>
</comment>
<feature type="compositionally biased region" description="Basic and acidic residues" evidence="1">
    <location>
        <begin position="109"/>
        <end position="121"/>
    </location>
</feature>
<organism evidence="2 3">
    <name type="scientific">Rubrivirga litoralis</name>
    <dbReference type="NCBI Taxonomy" id="3075598"/>
    <lineage>
        <taxon>Bacteria</taxon>
        <taxon>Pseudomonadati</taxon>
        <taxon>Rhodothermota</taxon>
        <taxon>Rhodothermia</taxon>
        <taxon>Rhodothermales</taxon>
        <taxon>Rubricoccaceae</taxon>
        <taxon>Rubrivirga</taxon>
    </lineage>
</organism>
<name>A0ABU3BT43_9BACT</name>
<dbReference type="EMBL" id="JAVRHT010000028">
    <property type="protein sequence ID" value="MDT0632463.1"/>
    <property type="molecule type" value="Genomic_DNA"/>
</dbReference>
<evidence type="ECO:0000313" key="2">
    <source>
        <dbReference type="EMBL" id="MDT0632463.1"/>
    </source>
</evidence>
<dbReference type="Proteomes" id="UP001267426">
    <property type="component" value="Unassembled WGS sequence"/>
</dbReference>
<feature type="region of interest" description="Disordered" evidence="1">
    <location>
        <begin position="1"/>
        <end position="20"/>
    </location>
</feature>
<feature type="compositionally biased region" description="Acidic residues" evidence="1">
    <location>
        <begin position="122"/>
        <end position="136"/>
    </location>
</feature>
<dbReference type="Gene3D" id="3.30.70.790">
    <property type="entry name" value="UreE, C-terminal domain"/>
    <property type="match status" value="1"/>
</dbReference>
<gene>
    <name evidence="2" type="ORF">RM540_11950</name>
</gene>
<evidence type="ECO:0000256" key="1">
    <source>
        <dbReference type="SAM" id="MobiDB-lite"/>
    </source>
</evidence>
<feature type="region of interest" description="Disordered" evidence="1">
    <location>
        <begin position="109"/>
        <end position="136"/>
    </location>
</feature>
<dbReference type="RefSeq" id="WP_311664360.1">
    <property type="nucleotide sequence ID" value="NZ_JAVRHT010000028.1"/>
</dbReference>
<reference evidence="2 3" key="1">
    <citation type="submission" date="2023-09" db="EMBL/GenBank/DDBJ databases">
        <authorList>
            <person name="Rey-Velasco X."/>
        </authorList>
    </citation>
    <scope>NUCLEOTIDE SEQUENCE [LARGE SCALE GENOMIC DNA]</scope>
    <source>
        <strain evidence="2 3">F394</strain>
    </source>
</reference>
<protein>
    <submittedName>
        <fullName evidence="2">DUF2007 domain-containing protein</fullName>
    </submittedName>
</protein>
<keyword evidence="3" id="KW-1185">Reference proteome</keyword>
<accession>A0ABU3BT43</accession>